<name>A0A1I6NS95_9FLAO</name>
<dbReference type="STRING" id="593133.SAMN04488006_0479"/>
<organism evidence="1 2">
    <name type="scientific">Lutibacter maritimus</name>
    <dbReference type="NCBI Taxonomy" id="593133"/>
    <lineage>
        <taxon>Bacteria</taxon>
        <taxon>Pseudomonadati</taxon>
        <taxon>Bacteroidota</taxon>
        <taxon>Flavobacteriia</taxon>
        <taxon>Flavobacteriales</taxon>
        <taxon>Flavobacteriaceae</taxon>
        <taxon>Lutibacter</taxon>
    </lineage>
</organism>
<sequence>MSKTRNIIADAEKYINKHNVPCTVEELFIEFERKYRLHIEFEAYLKQENINSKLEKMRRDKRLLEKRKLFAEWYFVKNQATQSVKKSFINISEMVFASTKTVQNDILKETTD</sequence>
<dbReference type="EMBL" id="FOZP01000001">
    <property type="protein sequence ID" value="SFS30740.1"/>
    <property type="molecule type" value="Genomic_DNA"/>
</dbReference>
<evidence type="ECO:0000313" key="2">
    <source>
        <dbReference type="Proteomes" id="UP000199312"/>
    </source>
</evidence>
<proteinExistence type="predicted"/>
<keyword evidence="2" id="KW-1185">Reference proteome</keyword>
<gene>
    <name evidence="1" type="ORF">SAMN04488006_0479</name>
</gene>
<dbReference type="Proteomes" id="UP000199312">
    <property type="component" value="Unassembled WGS sequence"/>
</dbReference>
<accession>A0A1I6NS95</accession>
<evidence type="ECO:0000313" key="1">
    <source>
        <dbReference type="EMBL" id="SFS30740.1"/>
    </source>
</evidence>
<reference evidence="2" key="1">
    <citation type="submission" date="2016-10" db="EMBL/GenBank/DDBJ databases">
        <authorList>
            <person name="Varghese N."/>
            <person name="Submissions S."/>
        </authorList>
    </citation>
    <scope>NUCLEOTIDE SEQUENCE [LARGE SCALE GENOMIC DNA]</scope>
    <source>
        <strain evidence="2">DSM 24450</strain>
    </source>
</reference>
<dbReference type="OrthoDB" id="1450424at2"/>
<dbReference type="RefSeq" id="WP_090222171.1">
    <property type="nucleotide sequence ID" value="NZ_FOZP01000001.1"/>
</dbReference>
<dbReference type="AlphaFoldDB" id="A0A1I6NS95"/>
<protein>
    <submittedName>
        <fullName evidence="1">Uncharacterized protein</fullName>
    </submittedName>
</protein>